<feature type="compositionally biased region" description="Basic and acidic residues" evidence="1">
    <location>
        <begin position="132"/>
        <end position="152"/>
    </location>
</feature>
<dbReference type="GO" id="GO:0043022">
    <property type="term" value="F:ribosome binding"/>
    <property type="evidence" value="ECO:0007669"/>
    <property type="project" value="InterPro"/>
</dbReference>
<feature type="compositionally biased region" description="Basic and acidic residues" evidence="1">
    <location>
        <begin position="376"/>
        <end position="387"/>
    </location>
</feature>
<feature type="compositionally biased region" description="Low complexity" evidence="1">
    <location>
        <begin position="366"/>
        <end position="375"/>
    </location>
</feature>
<dbReference type="Proteomes" id="UP000037460">
    <property type="component" value="Unassembled WGS sequence"/>
</dbReference>
<feature type="region of interest" description="Disordered" evidence="1">
    <location>
        <begin position="47"/>
        <end position="73"/>
    </location>
</feature>
<dbReference type="GO" id="GO:0030544">
    <property type="term" value="F:Hsp70 protein binding"/>
    <property type="evidence" value="ECO:0007669"/>
    <property type="project" value="InterPro"/>
</dbReference>
<dbReference type="SUPFAM" id="SSF46565">
    <property type="entry name" value="Chaperone J-domain"/>
    <property type="match status" value="1"/>
</dbReference>
<evidence type="ECO:0000259" key="2">
    <source>
        <dbReference type="PROSITE" id="PS50076"/>
    </source>
</evidence>
<dbReference type="InterPro" id="IPR054076">
    <property type="entry name" value="ZUO1-like_ZHD"/>
</dbReference>
<feature type="region of interest" description="Disordered" evidence="1">
    <location>
        <begin position="1"/>
        <end position="27"/>
    </location>
</feature>
<keyword evidence="4" id="KW-1185">Reference proteome</keyword>
<dbReference type="PROSITE" id="PS50076">
    <property type="entry name" value="DNAJ_2"/>
    <property type="match status" value="1"/>
</dbReference>
<feature type="region of interest" description="Disordered" evidence="1">
    <location>
        <begin position="321"/>
        <end position="387"/>
    </location>
</feature>
<dbReference type="SMART" id="SM00271">
    <property type="entry name" value="DnaJ"/>
    <property type="match status" value="1"/>
</dbReference>
<dbReference type="EMBL" id="JWZX01002647">
    <property type="protein sequence ID" value="KOO27901.1"/>
    <property type="molecule type" value="Genomic_DNA"/>
</dbReference>
<dbReference type="Pfam" id="PF21884">
    <property type="entry name" value="ZUO1-like_ZHD"/>
    <property type="match status" value="1"/>
</dbReference>
<feature type="domain" description="J" evidence="2">
    <location>
        <begin position="100"/>
        <end position="196"/>
    </location>
</feature>
<dbReference type="Gene3D" id="1.10.287.110">
    <property type="entry name" value="DnaJ domain"/>
    <property type="match status" value="1"/>
</dbReference>
<reference evidence="4" key="1">
    <citation type="journal article" date="2015" name="PLoS Genet.">
        <title>Genome Sequence and Transcriptome Analyses of Chrysochromulina tobin: Metabolic Tools for Enhanced Algal Fitness in the Prominent Order Prymnesiales (Haptophyceae).</title>
        <authorList>
            <person name="Hovde B.T."/>
            <person name="Deodato C.R."/>
            <person name="Hunsperger H.M."/>
            <person name="Ryken S.A."/>
            <person name="Yost W."/>
            <person name="Jha R.K."/>
            <person name="Patterson J."/>
            <person name="Monnat R.J. Jr."/>
            <person name="Barlow S.B."/>
            <person name="Starkenburg S.R."/>
            <person name="Cattolico R.A."/>
        </authorList>
    </citation>
    <scope>NUCLEOTIDE SEQUENCE</scope>
    <source>
        <strain evidence="4">CCMP291</strain>
    </source>
</reference>
<name>A0A0M0JMU8_9EUKA</name>
<organism evidence="3 4">
    <name type="scientific">Chrysochromulina tobinii</name>
    <dbReference type="NCBI Taxonomy" id="1460289"/>
    <lineage>
        <taxon>Eukaryota</taxon>
        <taxon>Haptista</taxon>
        <taxon>Haptophyta</taxon>
        <taxon>Prymnesiophyceae</taxon>
        <taxon>Prymnesiales</taxon>
        <taxon>Chrysochromulinaceae</taxon>
        <taxon>Chrysochromulina</taxon>
    </lineage>
</organism>
<comment type="caution">
    <text evidence="3">The sequence shown here is derived from an EMBL/GenBank/DDBJ whole genome shotgun (WGS) entry which is preliminary data.</text>
</comment>
<dbReference type="GO" id="GO:0005829">
    <property type="term" value="C:cytosol"/>
    <property type="evidence" value="ECO:0007669"/>
    <property type="project" value="TreeGrafter"/>
</dbReference>
<evidence type="ECO:0000256" key="1">
    <source>
        <dbReference type="SAM" id="MobiDB-lite"/>
    </source>
</evidence>
<dbReference type="InterPro" id="IPR018253">
    <property type="entry name" value="DnaJ_domain_CS"/>
</dbReference>
<protein>
    <submittedName>
        <fullName evidence="3">DNAj-like subfamily c member 2-like protein</fullName>
    </submittedName>
</protein>
<dbReference type="OrthoDB" id="1690618at2759"/>
<dbReference type="PANTHER" id="PTHR43999:SF1">
    <property type="entry name" value="DNAJ HOMOLOG SUBFAMILY C MEMBER 2"/>
    <property type="match status" value="1"/>
</dbReference>
<dbReference type="PANTHER" id="PTHR43999">
    <property type="entry name" value="DNAJ HOMOLOG SUBFAMILY C MEMBER 2"/>
    <property type="match status" value="1"/>
</dbReference>
<dbReference type="PROSITE" id="PS00636">
    <property type="entry name" value="DNAJ_1"/>
    <property type="match status" value="1"/>
</dbReference>
<feature type="compositionally biased region" description="Basic and acidic residues" evidence="1">
    <location>
        <begin position="321"/>
        <end position="365"/>
    </location>
</feature>
<proteinExistence type="predicted"/>
<dbReference type="InterPro" id="IPR044634">
    <property type="entry name" value="Zuotin/DnaJC2"/>
</dbReference>
<evidence type="ECO:0000313" key="3">
    <source>
        <dbReference type="EMBL" id="KOO27901.1"/>
    </source>
</evidence>
<feature type="region of interest" description="Disordered" evidence="1">
    <location>
        <begin position="132"/>
        <end position="170"/>
    </location>
</feature>
<feature type="compositionally biased region" description="Acidic residues" evidence="1">
    <location>
        <begin position="153"/>
        <end position="170"/>
    </location>
</feature>
<dbReference type="GO" id="GO:0051083">
    <property type="term" value="P:'de novo' cotranslational protein folding"/>
    <property type="evidence" value="ECO:0007669"/>
    <property type="project" value="InterPro"/>
</dbReference>
<dbReference type="AlphaFoldDB" id="A0A0M0JMU8"/>
<dbReference type="CDD" id="cd06257">
    <property type="entry name" value="DnaJ"/>
    <property type="match status" value="1"/>
</dbReference>
<dbReference type="InterPro" id="IPR036869">
    <property type="entry name" value="J_dom_sf"/>
</dbReference>
<sequence>MAVAECLRLMPPADPTSPARVYGSPAKSTGKKECLVVQKVPSIQRLMDQKEQEELDQQQQTALDKEQEMDDDGAATVHTYKKSQYWTKEVEEKLGLGGADPYGLLELEERRWRASADEIRKAYRKLVLTKHPDKKAAMDAATPKKPEKKRSEDDDDDEGEEKEGGEEEEDAEFKLLSIAWELLGNTETRRQYDSIDNFNDFLPTTFRPNKDEPDRFYRVFGPAFARQAKFSNQTPVPQLGDADTPMAQVQKFYNFWFGFSSWRDFGLLCEHQLKEAEDREERRWMQRHNKNYTARIKKEEISRISAFVQLAYDHDPRVKAEKEEKLAAKQRVKDDKERAMREAKEAAEAARREKEHAESEAKREAAAAQQASANAKADEKKEKERLRSALKKARKELKALGDEGGAWTERAADLEVVSAVLPAEDLVALFATLSVGVNGDTLAALAAAKAKAMA</sequence>
<accession>A0A0M0JMU8</accession>
<gene>
    <name evidence="3" type="ORF">Ctob_009429</name>
</gene>
<dbReference type="InterPro" id="IPR001623">
    <property type="entry name" value="DnaJ_domain"/>
</dbReference>
<dbReference type="GO" id="GO:0006450">
    <property type="term" value="P:regulation of translational fidelity"/>
    <property type="evidence" value="ECO:0007669"/>
    <property type="project" value="InterPro"/>
</dbReference>
<dbReference type="Pfam" id="PF00226">
    <property type="entry name" value="DnaJ"/>
    <property type="match status" value="1"/>
</dbReference>
<evidence type="ECO:0000313" key="4">
    <source>
        <dbReference type="Proteomes" id="UP000037460"/>
    </source>
</evidence>